<name>A0A833LXD1_9LEPT</name>
<dbReference type="PROSITE" id="PS51194">
    <property type="entry name" value="HELICASE_CTER"/>
    <property type="match status" value="1"/>
</dbReference>
<dbReference type="EMBL" id="WBUI01000029">
    <property type="protein sequence ID" value="KAB2929553.1"/>
    <property type="molecule type" value="Genomic_DNA"/>
</dbReference>
<dbReference type="InterPro" id="IPR001650">
    <property type="entry name" value="Helicase_C-like"/>
</dbReference>
<dbReference type="PROSITE" id="PS00039">
    <property type="entry name" value="DEAD_ATP_HELICASE"/>
    <property type="match status" value="1"/>
</dbReference>
<feature type="compositionally biased region" description="Basic and acidic residues" evidence="8">
    <location>
        <begin position="476"/>
        <end position="497"/>
    </location>
</feature>
<keyword evidence="1 7" id="KW-0547">Nucleotide-binding</keyword>
<dbReference type="PANTHER" id="PTHR47959:SF1">
    <property type="entry name" value="ATP-DEPENDENT RNA HELICASE DBPA"/>
    <property type="match status" value="1"/>
</dbReference>
<evidence type="ECO:0000259" key="10">
    <source>
        <dbReference type="PROSITE" id="PS51194"/>
    </source>
</evidence>
<dbReference type="SMART" id="SM00487">
    <property type="entry name" value="DEXDc"/>
    <property type="match status" value="1"/>
</dbReference>
<dbReference type="InterPro" id="IPR027417">
    <property type="entry name" value="P-loop_NTPase"/>
</dbReference>
<evidence type="ECO:0000256" key="8">
    <source>
        <dbReference type="SAM" id="MobiDB-lite"/>
    </source>
</evidence>
<dbReference type="InterPro" id="IPR000629">
    <property type="entry name" value="RNA-helicase_DEAD-box_CS"/>
</dbReference>
<dbReference type="Proteomes" id="UP000460298">
    <property type="component" value="Unassembled WGS sequence"/>
</dbReference>
<comment type="caution">
    <text evidence="12">The sequence shown here is derived from an EMBL/GenBank/DDBJ whole genome shotgun (WGS) entry which is preliminary data.</text>
</comment>
<feature type="domain" description="Helicase C-terminal" evidence="10">
    <location>
        <begin position="221"/>
        <end position="381"/>
    </location>
</feature>
<feature type="domain" description="DEAD-box RNA helicase Q" evidence="11">
    <location>
        <begin position="11"/>
        <end position="39"/>
    </location>
</feature>
<dbReference type="GO" id="GO:0003724">
    <property type="term" value="F:RNA helicase activity"/>
    <property type="evidence" value="ECO:0007669"/>
    <property type="project" value="InterPro"/>
</dbReference>
<keyword evidence="4 7" id="KW-0067">ATP-binding</keyword>
<keyword evidence="3 7" id="KW-0347">Helicase</keyword>
<evidence type="ECO:0000256" key="5">
    <source>
        <dbReference type="ARBA" id="ARBA00038437"/>
    </source>
</evidence>
<dbReference type="InterPro" id="IPR050079">
    <property type="entry name" value="DEAD_box_RNA_helicase"/>
</dbReference>
<dbReference type="GO" id="GO:0005829">
    <property type="term" value="C:cytosol"/>
    <property type="evidence" value="ECO:0007669"/>
    <property type="project" value="TreeGrafter"/>
</dbReference>
<dbReference type="PROSITE" id="PS51192">
    <property type="entry name" value="HELICASE_ATP_BIND_1"/>
    <property type="match status" value="1"/>
</dbReference>
<dbReference type="CDD" id="cd18787">
    <property type="entry name" value="SF2_C_DEAD"/>
    <property type="match status" value="1"/>
</dbReference>
<dbReference type="Pfam" id="PF00270">
    <property type="entry name" value="DEAD"/>
    <property type="match status" value="1"/>
</dbReference>
<feature type="region of interest" description="Disordered" evidence="8">
    <location>
        <begin position="450"/>
        <end position="497"/>
    </location>
</feature>
<feature type="compositionally biased region" description="Low complexity" evidence="8">
    <location>
        <begin position="450"/>
        <end position="475"/>
    </location>
</feature>
<evidence type="ECO:0000256" key="2">
    <source>
        <dbReference type="ARBA" id="ARBA00022801"/>
    </source>
</evidence>
<gene>
    <name evidence="12" type="ORF">F9K24_19365</name>
</gene>
<evidence type="ECO:0000313" key="13">
    <source>
        <dbReference type="Proteomes" id="UP000460298"/>
    </source>
</evidence>
<proteinExistence type="inferred from homology"/>
<dbReference type="GO" id="GO:0003676">
    <property type="term" value="F:nucleic acid binding"/>
    <property type="evidence" value="ECO:0007669"/>
    <property type="project" value="InterPro"/>
</dbReference>
<evidence type="ECO:0000256" key="1">
    <source>
        <dbReference type="ARBA" id="ARBA00022741"/>
    </source>
</evidence>
<evidence type="ECO:0000256" key="3">
    <source>
        <dbReference type="ARBA" id="ARBA00022806"/>
    </source>
</evidence>
<evidence type="ECO:0000256" key="7">
    <source>
        <dbReference type="RuleBase" id="RU000492"/>
    </source>
</evidence>
<dbReference type="InterPro" id="IPR044742">
    <property type="entry name" value="DEAD/DEAH_RhlB"/>
</dbReference>
<accession>A0A833LXD1</accession>
<comment type="similarity">
    <text evidence="5 7">Belongs to the DEAD box helicase family.</text>
</comment>
<dbReference type="Pfam" id="PF00271">
    <property type="entry name" value="Helicase_C"/>
    <property type="match status" value="1"/>
</dbReference>
<evidence type="ECO:0000256" key="6">
    <source>
        <dbReference type="PROSITE-ProRule" id="PRU00552"/>
    </source>
</evidence>
<dbReference type="InterPro" id="IPR014001">
    <property type="entry name" value="Helicase_ATP-bd"/>
</dbReference>
<dbReference type="PROSITE" id="PS51195">
    <property type="entry name" value="Q_MOTIF"/>
    <property type="match status" value="1"/>
</dbReference>
<dbReference type="InterPro" id="IPR011545">
    <property type="entry name" value="DEAD/DEAH_box_helicase_dom"/>
</dbReference>
<feature type="domain" description="Helicase ATP-binding" evidence="9">
    <location>
        <begin position="42"/>
        <end position="210"/>
    </location>
</feature>
<sequence length="497" mass="54405">MKTLTPTKEATSFEEFGFADTILQGIKEAGFETPSPVQSLAIPALLEGQDATVMAATGTGKTAAYGLPSLDYLVRHPKETMLVMAPTRELAGQISDELYRLGKFANIRSIAIYGGRSYGRQTDIISRGVNVIVATPGRLLDLLDSGRLKFSPSIVVLDEADEMLDMGFLDDIQRIMDYVPDRAQTLLFSATLPAPIQGLIKKFQKNPVMLKAAGAGSASLQIDQSFYVVGEEERDLAALRLIESMNPEKCIVFCRTREETDRLTSTLLGRSFPAAPLHGDIDQSRREKTIRDFRQGRVKILVATDVAARGLDVADVSHVFNYHIPGNSESYIHRIGRTGRAGRSGEAITFVAPGEMRRLRMLKQAVGDIKPASIPTLRDLRRREVERMTGLVNEAEGTKEAVRQVERLVEAGLTAEEIAVRALSLLIQKDAPTGPEKIGWEVDRINEFLSRPAPRSSSGGRGFPSRGGSRGPSRGSYDRGSGKGRKFESGDSGRRRS</sequence>
<dbReference type="SMART" id="SM00490">
    <property type="entry name" value="HELICc"/>
    <property type="match status" value="1"/>
</dbReference>
<organism evidence="12 13">
    <name type="scientific">Leptonema illini</name>
    <dbReference type="NCBI Taxonomy" id="183"/>
    <lineage>
        <taxon>Bacteria</taxon>
        <taxon>Pseudomonadati</taxon>
        <taxon>Spirochaetota</taxon>
        <taxon>Spirochaetia</taxon>
        <taxon>Leptospirales</taxon>
        <taxon>Leptospiraceae</taxon>
        <taxon>Leptonema</taxon>
    </lineage>
</organism>
<keyword evidence="2 7" id="KW-0378">Hydrolase</keyword>
<reference evidence="12 13" key="1">
    <citation type="submission" date="2019-10" db="EMBL/GenBank/DDBJ databases">
        <title>Extracellular Electron Transfer in a Candidatus Methanoperedens spp. Enrichment Culture.</title>
        <authorList>
            <person name="Berger S."/>
            <person name="Rangel Shaw D."/>
            <person name="Berben T."/>
            <person name="In 'T Zandt M."/>
            <person name="Frank J."/>
            <person name="Reimann J."/>
            <person name="Jetten M.S.M."/>
            <person name="Welte C.U."/>
        </authorList>
    </citation>
    <scope>NUCLEOTIDE SEQUENCE [LARGE SCALE GENOMIC DNA]</scope>
    <source>
        <strain evidence="12">SB12</strain>
    </source>
</reference>
<dbReference type="SUPFAM" id="SSF52540">
    <property type="entry name" value="P-loop containing nucleoside triphosphate hydrolases"/>
    <property type="match status" value="1"/>
</dbReference>
<evidence type="ECO:0000313" key="12">
    <source>
        <dbReference type="EMBL" id="KAB2929553.1"/>
    </source>
</evidence>
<dbReference type="PANTHER" id="PTHR47959">
    <property type="entry name" value="ATP-DEPENDENT RNA HELICASE RHLE-RELATED"/>
    <property type="match status" value="1"/>
</dbReference>
<dbReference type="GO" id="GO:0005524">
    <property type="term" value="F:ATP binding"/>
    <property type="evidence" value="ECO:0007669"/>
    <property type="project" value="UniProtKB-KW"/>
</dbReference>
<feature type="short sequence motif" description="Q motif" evidence="6">
    <location>
        <begin position="11"/>
        <end position="39"/>
    </location>
</feature>
<evidence type="ECO:0000259" key="11">
    <source>
        <dbReference type="PROSITE" id="PS51195"/>
    </source>
</evidence>
<protein>
    <submittedName>
        <fullName evidence="12">DEAD/DEAH box helicase</fullName>
    </submittedName>
</protein>
<dbReference type="GO" id="GO:0016787">
    <property type="term" value="F:hydrolase activity"/>
    <property type="evidence" value="ECO:0007669"/>
    <property type="project" value="UniProtKB-KW"/>
</dbReference>
<dbReference type="CDD" id="cd00268">
    <property type="entry name" value="DEADc"/>
    <property type="match status" value="1"/>
</dbReference>
<evidence type="ECO:0000259" key="9">
    <source>
        <dbReference type="PROSITE" id="PS51192"/>
    </source>
</evidence>
<evidence type="ECO:0000256" key="4">
    <source>
        <dbReference type="ARBA" id="ARBA00022840"/>
    </source>
</evidence>
<dbReference type="InterPro" id="IPR014014">
    <property type="entry name" value="RNA_helicase_DEAD_Q_motif"/>
</dbReference>
<dbReference type="Gene3D" id="3.40.50.300">
    <property type="entry name" value="P-loop containing nucleotide triphosphate hydrolases"/>
    <property type="match status" value="2"/>
</dbReference>
<dbReference type="AlphaFoldDB" id="A0A833LXD1"/>